<accession>A0A1C3E8T9</accession>
<comment type="caution">
    <text evidence="1">The sequence shown here is derived from an EMBL/GenBank/DDBJ whole genome shotgun (WGS) entry which is preliminary data.</text>
</comment>
<gene>
    <name evidence="1" type="ORF">A6X21_07775</name>
</gene>
<organism evidence="1 2">
    <name type="scientific">Planctopirus hydrillae</name>
    <dbReference type="NCBI Taxonomy" id="1841610"/>
    <lineage>
        <taxon>Bacteria</taxon>
        <taxon>Pseudomonadati</taxon>
        <taxon>Planctomycetota</taxon>
        <taxon>Planctomycetia</taxon>
        <taxon>Planctomycetales</taxon>
        <taxon>Planctomycetaceae</taxon>
        <taxon>Planctopirus</taxon>
    </lineage>
</organism>
<evidence type="ECO:0000313" key="1">
    <source>
        <dbReference type="EMBL" id="ODA29569.1"/>
    </source>
</evidence>
<reference evidence="1 2" key="1">
    <citation type="submission" date="2016-05" db="EMBL/GenBank/DDBJ databases">
        <title>Genomic and physiological characterization of Planctopirus sp. isolated from fresh water lake.</title>
        <authorList>
            <person name="Subhash Y."/>
            <person name="Ramana C."/>
        </authorList>
    </citation>
    <scope>NUCLEOTIDE SEQUENCE [LARGE SCALE GENOMIC DNA]</scope>
    <source>
        <strain evidence="1 2">JC280</strain>
    </source>
</reference>
<sequence length="116" mass="13038">MPMTMGAVMANNAAVISPISIVPQPFLQTTDKNRTHTHARTHKPLREYVAKTQPRERQIEKNDIKSISPFLQSRDKIHKKQIQNAPSFEFIANPALLLGTVENVPGLIRSIAMLIE</sequence>
<name>A0A1C3E8T9_9PLAN</name>
<dbReference type="AlphaFoldDB" id="A0A1C3E8T9"/>
<proteinExistence type="predicted"/>
<keyword evidence="2" id="KW-1185">Reference proteome</keyword>
<dbReference type="Proteomes" id="UP000094828">
    <property type="component" value="Unassembled WGS sequence"/>
</dbReference>
<protein>
    <submittedName>
        <fullName evidence="1">Uncharacterized protein</fullName>
    </submittedName>
</protein>
<dbReference type="EMBL" id="LYDR01000127">
    <property type="protein sequence ID" value="ODA29569.1"/>
    <property type="molecule type" value="Genomic_DNA"/>
</dbReference>
<evidence type="ECO:0000313" key="2">
    <source>
        <dbReference type="Proteomes" id="UP000094828"/>
    </source>
</evidence>